<evidence type="ECO:0000313" key="3">
    <source>
        <dbReference type="EMBL" id="SCL56791.1"/>
    </source>
</evidence>
<dbReference type="AlphaFoldDB" id="A0A1C6US34"/>
<protein>
    <recommendedName>
        <fullName evidence="2">Outer membrane channel protein CpnT-like N-terminal domain-containing protein</fullName>
    </recommendedName>
</protein>
<evidence type="ECO:0000313" key="4">
    <source>
        <dbReference type="Proteomes" id="UP000199001"/>
    </source>
</evidence>
<gene>
    <name evidence="3" type="ORF">GA0070606_2663</name>
</gene>
<feature type="compositionally biased region" description="Acidic residues" evidence="1">
    <location>
        <begin position="545"/>
        <end position="560"/>
    </location>
</feature>
<proteinExistence type="predicted"/>
<evidence type="ECO:0000256" key="1">
    <source>
        <dbReference type="SAM" id="MobiDB-lite"/>
    </source>
</evidence>
<dbReference type="OrthoDB" id="3406097at2"/>
<dbReference type="STRING" id="47855.GA0070606_2663"/>
<sequence>MSDKYYGWTPPYIPSYAGVVDDYAAERSAQAEPYEPTNWDGVTIEQMWEYARKESDERTVALAETWRRTSSLLQTTRENLKRHADALDAKWRSPAGRVFMEKVGAALHSLDEWKSVADKSASGLEQLADKIEKTQRDMRELWLEYKAEQEHQAKKAKDDEGVQFGDLFGINNAKSYEDVQKEFHERAKNIVKPLADLYIDVYISNITRGGMYKGPTNAVVHTPSLAPRPTRPGAPAGPKPVAPTMSGDRPTRPDMPNRPDTPDTPTTPTPPPPPGLPDGVRLAGTTITPPAPPGPPPAPPPVTHAPGTPPPPTPVLPVTGGQGTPRPNAPNINSRPGTPRTTLPGAGAPTPGTRGPAPNRPTLPGAGNPGGNPASRGAPPNRPTLPGNTGTGRPGGLRSGAPGLGTRPTGPATPPSTPRLPGSTAGPRHAGGTPGRPASPPPSLGGQRGTGPATPATSGPRAGSPTAGRPGTPPSAARPATPSVGGTRAGGPPTPGAGARPDLSGRGAGGAPRPAPTTGPAPSLGGRRGGPAVPGSRSAARPAEDEPETWEYGEGDDELWTTEPVAVGNIEAPAEHRPQQQGKALGQG</sequence>
<feature type="compositionally biased region" description="Pro residues" evidence="1">
    <location>
        <begin position="265"/>
        <end position="276"/>
    </location>
</feature>
<dbReference type="Proteomes" id="UP000199001">
    <property type="component" value="Unassembled WGS sequence"/>
</dbReference>
<feature type="domain" description="Outer membrane channel protein CpnT-like N-terminal" evidence="2">
    <location>
        <begin position="56"/>
        <end position="135"/>
    </location>
</feature>
<name>A0A1C6US34_9ACTN</name>
<evidence type="ECO:0000259" key="2">
    <source>
        <dbReference type="Pfam" id="PF25547"/>
    </source>
</evidence>
<feature type="compositionally biased region" description="Basic and acidic residues" evidence="1">
    <location>
        <begin position="249"/>
        <end position="261"/>
    </location>
</feature>
<feature type="compositionally biased region" description="Pro residues" evidence="1">
    <location>
        <begin position="229"/>
        <end position="241"/>
    </location>
</feature>
<feature type="compositionally biased region" description="Gly residues" evidence="1">
    <location>
        <begin position="389"/>
        <end position="398"/>
    </location>
</feature>
<keyword evidence="4" id="KW-1185">Reference proteome</keyword>
<reference evidence="4" key="1">
    <citation type="submission" date="2016-06" db="EMBL/GenBank/DDBJ databases">
        <authorList>
            <person name="Varghese N."/>
            <person name="Submissions Spin"/>
        </authorList>
    </citation>
    <scope>NUCLEOTIDE SEQUENCE [LARGE SCALE GENOMIC DNA]</scope>
    <source>
        <strain evidence="4">DSM 43903</strain>
    </source>
</reference>
<dbReference type="InterPro" id="IPR057746">
    <property type="entry name" value="CpnT-like_N"/>
</dbReference>
<organism evidence="3 4">
    <name type="scientific">Micromonospora citrea</name>
    <dbReference type="NCBI Taxonomy" id="47855"/>
    <lineage>
        <taxon>Bacteria</taxon>
        <taxon>Bacillati</taxon>
        <taxon>Actinomycetota</taxon>
        <taxon>Actinomycetes</taxon>
        <taxon>Micromonosporales</taxon>
        <taxon>Micromonosporaceae</taxon>
        <taxon>Micromonospora</taxon>
    </lineage>
</organism>
<dbReference type="Pfam" id="PF25547">
    <property type="entry name" value="WXG100_2"/>
    <property type="match status" value="1"/>
</dbReference>
<dbReference type="EMBL" id="FMHZ01000002">
    <property type="protein sequence ID" value="SCL56791.1"/>
    <property type="molecule type" value="Genomic_DNA"/>
</dbReference>
<feature type="compositionally biased region" description="Low complexity" evidence="1">
    <location>
        <begin position="462"/>
        <end position="486"/>
    </location>
</feature>
<dbReference type="RefSeq" id="WP_091098727.1">
    <property type="nucleotide sequence ID" value="NZ_FMHZ01000002.1"/>
</dbReference>
<dbReference type="Gene3D" id="1.10.287.1060">
    <property type="entry name" value="ESAT-6-like"/>
    <property type="match status" value="1"/>
</dbReference>
<feature type="compositionally biased region" description="Low complexity" evidence="1">
    <location>
        <begin position="335"/>
        <end position="379"/>
    </location>
</feature>
<feature type="region of interest" description="Disordered" evidence="1">
    <location>
        <begin position="220"/>
        <end position="588"/>
    </location>
</feature>
<accession>A0A1C6US34</accession>
<feature type="compositionally biased region" description="Pro residues" evidence="1">
    <location>
        <begin position="289"/>
        <end position="315"/>
    </location>
</feature>